<reference evidence="1 3" key="1">
    <citation type="journal article" date="2011" name="J. Bacteriol.">
        <title>Draft genome sequence of the thermoalkaliphilic Caldalkalibacillus thermarum strain TA2.A1.</title>
        <authorList>
            <person name="Kalamorz F."/>
            <person name="Keis S."/>
            <person name="McMillan D.G."/>
            <person name="Olsson K."/>
            <person name="Stanton J.A."/>
            <person name="Stockwell P."/>
            <person name="Black M.A."/>
            <person name="Klingeman D.M."/>
            <person name="Land M.L."/>
            <person name="Han C.S."/>
            <person name="Martin S.L."/>
            <person name="Becher S.A."/>
            <person name="Peddie C.J."/>
            <person name="Morgan H.W."/>
            <person name="Matthies D."/>
            <person name="Preiss L."/>
            <person name="Meier T."/>
            <person name="Brown S.D."/>
            <person name="Cook G.M."/>
        </authorList>
    </citation>
    <scope>NUCLEOTIDE SEQUENCE [LARGE SCALE GENOMIC DNA]</scope>
    <source>
        <strain evidence="1 3">TA2.A1</strain>
    </source>
</reference>
<proteinExistence type="predicted"/>
<accession>F5L9C6</accession>
<protein>
    <submittedName>
        <fullName evidence="1">Uncharacterized protein</fullName>
    </submittedName>
</protein>
<reference evidence="2" key="3">
    <citation type="submission" date="2021-08" db="EMBL/GenBank/DDBJ databases">
        <authorList>
            <person name="de Jong S."/>
            <person name="van den Broek M."/>
            <person name="Merkel A."/>
            <person name="de la Torre Cortes P."/>
            <person name="Kalamorz F."/>
            <person name="Cook G."/>
            <person name="van Loosdrecht M."/>
            <person name="McMillan D."/>
        </authorList>
    </citation>
    <scope>NUCLEOTIDE SEQUENCE</scope>
    <source>
        <strain evidence="2">TA2.A1</strain>
    </source>
</reference>
<dbReference type="KEGG" id="cthu:HUR95_00820"/>
<evidence type="ECO:0000313" key="2">
    <source>
        <dbReference type="EMBL" id="QZT34015.1"/>
    </source>
</evidence>
<evidence type="ECO:0000313" key="3">
    <source>
        <dbReference type="Proteomes" id="UP000010716"/>
    </source>
</evidence>
<organism evidence="1 3">
    <name type="scientific">Caldalkalibacillus thermarum (strain TA2.A1)</name>
    <dbReference type="NCBI Taxonomy" id="986075"/>
    <lineage>
        <taxon>Bacteria</taxon>
        <taxon>Bacillati</taxon>
        <taxon>Bacillota</taxon>
        <taxon>Bacilli</taxon>
        <taxon>Bacillales</taxon>
        <taxon>Bacillaceae</taxon>
        <taxon>Caldalkalibacillus</taxon>
    </lineage>
</organism>
<dbReference type="EMBL" id="AFCE01000156">
    <property type="protein sequence ID" value="EGL82068.1"/>
    <property type="molecule type" value="Genomic_DNA"/>
</dbReference>
<dbReference type="Proteomes" id="UP000825179">
    <property type="component" value="Chromosome"/>
</dbReference>
<evidence type="ECO:0000313" key="4">
    <source>
        <dbReference type="Proteomes" id="UP000825179"/>
    </source>
</evidence>
<dbReference type="EMBL" id="CP082237">
    <property type="protein sequence ID" value="QZT34015.1"/>
    <property type="molecule type" value="Genomic_DNA"/>
</dbReference>
<dbReference type="AlphaFoldDB" id="F5L9C6"/>
<sequence length="70" mass="8100">MQLENGMVLGRGYYGVREHNTAKVVARCEGCYRPIFKGEEAFDFEDVTMHDDIECIASYMRRNGSRYIAE</sequence>
<keyword evidence="4" id="KW-1185">Reference proteome</keyword>
<gene>
    <name evidence="1" type="ORF">CathTA2_2431</name>
    <name evidence="2" type="ORF">HUR95_00820</name>
</gene>
<dbReference type="RefSeq" id="WP_007505802.1">
    <property type="nucleotide sequence ID" value="NZ_AFCE01000156.1"/>
</dbReference>
<reference evidence="2 4" key="2">
    <citation type="journal article" date="2020" name="Extremophiles">
        <title>Genomic analysis of Caldalkalibacillus thermarum TA2.A1 reveals aerobic alkaliphilic metabolism and evolutionary hallmarks linking alkaliphilic bacteria and plant life.</title>
        <authorList>
            <person name="de Jong S.I."/>
            <person name="van den Broek M.A."/>
            <person name="Merkel A.Y."/>
            <person name="de la Torre Cortes P."/>
            <person name="Kalamorz F."/>
            <person name="Cook G.M."/>
            <person name="van Loosdrecht M.C.M."/>
            <person name="McMillan D.G.G."/>
        </authorList>
    </citation>
    <scope>NUCLEOTIDE SEQUENCE [LARGE SCALE GENOMIC DNA]</scope>
    <source>
        <strain evidence="2 4">TA2.A1</strain>
    </source>
</reference>
<evidence type="ECO:0000313" key="1">
    <source>
        <dbReference type="EMBL" id="EGL82068.1"/>
    </source>
</evidence>
<dbReference type="Proteomes" id="UP000010716">
    <property type="component" value="Unassembled WGS sequence"/>
</dbReference>
<name>F5L9C6_CALTT</name>